<feature type="compositionally biased region" description="Basic and acidic residues" evidence="8">
    <location>
        <begin position="587"/>
        <end position="596"/>
    </location>
</feature>
<dbReference type="InterPro" id="IPR011604">
    <property type="entry name" value="PDDEXK-like_dom_sf"/>
</dbReference>
<dbReference type="GO" id="GO:0006281">
    <property type="term" value="P:DNA repair"/>
    <property type="evidence" value="ECO:0007669"/>
    <property type="project" value="UniProtKB-KW"/>
</dbReference>
<evidence type="ECO:0000256" key="1">
    <source>
        <dbReference type="ARBA" id="ARBA00022741"/>
    </source>
</evidence>
<evidence type="ECO:0000313" key="10">
    <source>
        <dbReference type="EMBL" id="CUN52273.1"/>
    </source>
</evidence>
<keyword evidence="4" id="KW-0347">Helicase</keyword>
<dbReference type="InterPro" id="IPR038726">
    <property type="entry name" value="PDDEXK_AddAB-type"/>
</dbReference>
<evidence type="ECO:0000313" key="11">
    <source>
        <dbReference type="Proteomes" id="UP000095746"/>
    </source>
</evidence>
<keyword evidence="1" id="KW-0547">Nucleotide-binding</keyword>
<dbReference type="AlphaFoldDB" id="A0A173XKV5"/>
<dbReference type="EMBL" id="CYZT01000001">
    <property type="protein sequence ID" value="CUN52273.1"/>
    <property type="molecule type" value="Genomic_DNA"/>
</dbReference>
<dbReference type="GO" id="GO:0005524">
    <property type="term" value="F:ATP binding"/>
    <property type="evidence" value="ECO:0007669"/>
    <property type="project" value="UniProtKB-KW"/>
</dbReference>
<feature type="compositionally biased region" description="Basic and acidic residues" evidence="8">
    <location>
        <begin position="554"/>
        <end position="577"/>
    </location>
</feature>
<feature type="region of interest" description="Disordered" evidence="8">
    <location>
        <begin position="479"/>
        <end position="632"/>
    </location>
</feature>
<keyword evidence="6" id="KW-0238">DNA-binding</keyword>
<dbReference type="Gene3D" id="3.90.320.10">
    <property type="match status" value="1"/>
</dbReference>
<dbReference type="Pfam" id="PF12705">
    <property type="entry name" value="PDDEXK_1"/>
    <property type="match status" value="1"/>
</dbReference>
<evidence type="ECO:0000256" key="5">
    <source>
        <dbReference type="ARBA" id="ARBA00022840"/>
    </source>
</evidence>
<dbReference type="Proteomes" id="UP000095746">
    <property type="component" value="Unassembled WGS sequence"/>
</dbReference>
<dbReference type="GO" id="GO:0016787">
    <property type="term" value="F:hydrolase activity"/>
    <property type="evidence" value="ECO:0007669"/>
    <property type="project" value="UniProtKB-KW"/>
</dbReference>
<sequence>MEGLNTIPDTEPDNALILGTALHTGIEEGVEKALDFYQSSFPILTDDHVNEMMKLEAMIPKAKALLPPGGAFELPIGNADFVGFMDYLWPAGWMNTRHPSNYWGEDVQVFDLYDFKYSNNAKSYAVSGQLHEYKYWYELTHPGHRIRNMYFLIVPKVKIRQKKTETIQQFRDRLQDALKDAEPSLLPVRYDPMKIIGFLTDVKHMVEAADFPKNPNHFCGWCEYQEYCEKGWDYMLLPKNERRNLNATKKKVVWLYGAPFSGKTFFANQFPDPLMLNTDGNIKFVDAPYIAIRDTVTVEGRLTKRQLAWEVFSDAVAELEKKQNDFKTIVVDLLEDTYEACRVYICDRQGWKHESDDSFRAWDMVTSEFLNTIKRLVSLDYENIILISHEDRSRDLTRKSGDKISSIRPNLREKVANKVAGMVDLVARIVADDNDRVLSFKASEVIFGGGRLTVHNKEIPLDYEAFCEVYEEANQKAAGAMKHGGNTPATPAPETADSGEQKPTRRSRKPKEEEPPAPNPEDVEDAERAAAGDPDGTWTPGGGEADDSDPVEQTEPKDLPKCPDGERIFKQFNDSKGEIPLCPNIDAGHRCHKEGGPDACPLWDRPKDTEPAPKMDVNPPRRTRKKREPHED</sequence>
<evidence type="ECO:0000259" key="9">
    <source>
        <dbReference type="Pfam" id="PF12705"/>
    </source>
</evidence>
<proteinExistence type="predicted"/>
<evidence type="ECO:0000256" key="2">
    <source>
        <dbReference type="ARBA" id="ARBA00022763"/>
    </source>
</evidence>
<evidence type="ECO:0000256" key="7">
    <source>
        <dbReference type="ARBA" id="ARBA00023204"/>
    </source>
</evidence>
<feature type="compositionally biased region" description="Basic residues" evidence="8">
    <location>
        <begin position="621"/>
        <end position="632"/>
    </location>
</feature>
<name>A0A173XKV5_FLAPL</name>
<dbReference type="GO" id="GO:0004386">
    <property type="term" value="F:helicase activity"/>
    <property type="evidence" value="ECO:0007669"/>
    <property type="project" value="UniProtKB-KW"/>
</dbReference>
<reference evidence="10 11" key="1">
    <citation type="submission" date="2015-09" db="EMBL/GenBank/DDBJ databases">
        <authorList>
            <consortium name="Pathogen Informatics"/>
        </authorList>
    </citation>
    <scope>NUCLEOTIDE SEQUENCE [LARGE SCALE GENOMIC DNA]</scope>
    <source>
        <strain evidence="10 11">2789STDY5608854</strain>
    </source>
</reference>
<evidence type="ECO:0000256" key="8">
    <source>
        <dbReference type="SAM" id="MobiDB-lite"/>
    </source>
</evidence>
<feature type="domain" description="PD-(D/E)XK endonuclease-like" evidence="9">
    <location>
        <begin position="111"/>
        <end position="229"/>
    </location>
</feature>
<evidence type="ECO:0000256" key="4">
    <source>
        <dbReference type="ARBA" id="ARBA00022806"/>
    </source>
</evidence>
<keyword evidence="5" id="KW-0067">ATP-binding</keyword>
<dbReference type="GO" id="GO:0003677">
    <property type="term" value="F:DNA binding"/>
    <property type="evidence" value="ECO:0007669"/>
    <property type="project" value="UniProtKB-KW"/>
</dbReference>
<dbReference type="Pfam" id="PF13479">
    <property type="entry name" value="AAA_24"/>
    <property type="match status" value="1"/>
</dbReference>
<organism evidence="10 11">
    <name type="scientific">Flavonifractor plautii</name>
    <name type="common">Fusobacterium plautii</name>
    <dbReference type="NCBI Taxonomy" id="292800"/>
    <lineage>
        <taxon>Bacteria</taxon>
        <taxon>Bacillati</taxon>
        <taxon>Bacillota</taxon>
        <taxon>Clostridia</taxon>
        <taxon>Eubacteriales</taxon>
        <taxon>Oscillospiraceae</taxon>
        <taxon>Flavonifractor</taxon>
    </lineage>
</organism>
<gene>
    <name evidence="10" type="ORF">ERS852411_00020</name>
</gene>
<feature type="compositionally biased region" description="Basic and acidic residues" evidence="8">
    <location>
        <begin position="604"/>
        <end position="613"/>
    </location>
</feature>
<keyword evidence="3" id="KW-0378">Hydrolase</keyword>
<accession>A0A173XKV5</accession>
<protein>
    <submittedName>
        <fullName evidence="10">Phage nucleotide-binding protein</fullName>
    </submittedName>
</protein>
<evidence type="ECO:0000256" key="3">
    <source>
        <dbReference type="ARBA" id="ARBA00022801"/>
    </source>
</evidence>
<keyword evidence="2" id="KW-0227">DNA damage</keyword>
<keyword evidence="7" id="KW-0234">DNA repair</keyword>
<evidence type="ECO:0000256" key="6">
    <source>
        <dbReference type="ARBA" id="ARBA00023125"/>
    </source>
</evidence>